<dbReference type="GO" id="GO:0022857">
    <property type="term" value="F:transmembrane transporter activity"/>
    <property type="evidence" value="ECO:0007669"/>
    <property type="project" value="UniProtKB-UniRule"/>
</dbReference>
<keyword evidence="12" id="KW-1185">Reference proteome</keyword>
<accession>K9HU83</accession>
<dbReference type="PATRIC" id="fig|1238182.3.peg.1233"/>
<evidence type="ECO:0000256" key="1">
    <source>
        <dbReference type="ARBA" id="ARBA00004429"/>
    </source>
</evidence>
<evidence type="ECO:0000256" key="7">
    <source>
        <dbReference type="ARBA" id="ARBA00023136"/>
    </source>
</evidence>
<reference evidence="11 12" key="1">
    <citation type="journal article" date="2013" name="Genome Announc.">
        <title>Draft Genome Sequence of an Alphaproteobacterium, Caenispirillum salinarum AK4(T), Isolated from a Solar Saltern.</title>
        <authorList>
            <person name="Khatri I."/>
            <person name="Singh A."/>
            <person name="Korpole S."/>
            <person name="Pinnaka A.K."/>
            <person name="Subramanian S."/>
        </authorList>
    </citation>
    <scope>NUCLEOTIDE SEQUENCE [LARGE SCALE GENOMIC DNA]</scope>
    <source>
        <strain evidence="11 12">AK4</strain>
    </source>
</reference>
<keyword evidence="6 9" id="KW-1133">Transmembrane helix</keyword>
<dbReference type="GO" id="GO:0005886">
    <property type="term" value="C:plasma membrane"/>
    <property type="evidence" value="ECO:0007669"/>
    <property type="project" value="UniProtKB-SubCell"/>
</dbReference>
<organism evidence="11 12">
    <name type="scientific">Caenispirillum salinarum AK4</name>
    <dbReference type="NCBI Taxonomy" id="1238182"/>
    <lineage>
        <taxon>Bacteria</taxon>
        <taxon>Pseudomonadati</taxon>
        <taxon>Pseudomonadota</taxon>
        <taxon>Alphaproteobacteria</taxon>
        <taxon>Rhodospirillales</taxon>
        <taxon>Novispirillaceae</taxon>
        <taxon>Caenispirillum</taxon>
    </lineage>
</organism>
<feature type="transmembrane region" description="Helical" evidence="9">
    <location>
        <begin position="96"/>
        <end position="118"/>
    </location>
</feature>
<evidence type="ECO:0000313" key="11">
    <source>
        <dbReference type="EMBL" id="EKV31811.1"/>
    </source>
</evidence>
<sequence length="199" mass="21234">MRKALDTLYAGSGALAALFLVFICVIVLLQVGANAIGKVAEWITGTPLGLVVPSYADFTGYFLAASSFLALAYTLRHGGHIRVSLLIQGAGRRARWVVELWCLSLGAIAAGYFAWWAINLVMESLEYGDVSAGMVPVPLWIPQSGMALGLVILCIAMVDDLVRTLRGGMPSYEHASADLADSFEDAPTDEMNASKPPRG</sequence>
<dbReference type="AlphaFoldDB" id="K9HU83"/>
<proteinExistence type="inferred from homology"/>
<dbReference type="InterPro" id="IPR055348">
    <property type="entry name" value="DctQ"/>
</dbReference>
<comment type="caution">
    <text evidence="11">The sequence shown here is derived from an EMBL/GenBank/DDBJ whole genome shotgun (WGS) entry which is preliminary data.</text>
</comment>
<evidence type="ECO:0000256" key="2">
    <source>
        <dbReference type="ARBA" id="ARBA00022448"/>
    </source>
</evidence>
<evidence type="ECO:0000259" key="10">
    <source>
        <dbReference type="Pfam" id="PF04290"/>
    </source>
</evidence>
<comment type="similarity">
    <text evidence="8 9">Belongs to the TRAP transporter small permease family.</text>
</comment>
<evidence type="ECO:0000313" key="12">
    <source>
        <dbReference type="Proteomes" id="UP000009881"/>
    </source>
</evidence>
<dbReference type="RefSeq" id="WP_009539680.1">
    <property type="nucleotide sequence ID" value="NZ_ANHY01000005.1"/>
</dbReference>
<evidence type="ECO:0000256" key="6">
    <source>
        <dbReference type="ARBA" id="ARBA00022989"/>
    </source>
</evidence>
<keyword evidence="7 9" id="KW-0472">Membrane</keyword>
<keyword evidence="3" id="KW-1003">Cell membrane</keyword>
<dbReference type="Proteomes" id="UP000009881">
    <property type="component" value="Unassembled WGS sequence"/>
</dbReference>
<dbReference type="EMBL" id="ANHY01000005">
    <property type="protein sequence ID" value="EKV31811.1"/>
    <property type="molecule type" value="Genomic_DNA"/>
</dbReference>
<comment type="subcellular location">
    <subcellularLocation>
        <location evidence="1 9">Cell inner membrane</location>
        <topology evidence="1 9">Multi-pass membrane protein</topology>
    </subcellularLocation>
</comment>
<feature type="transmembrane region" description="Helical" evidence="9">
    <location>
        <begin position="138"/>
        <end position="158"/>
    </location>
</feature>
<dbReference type="PANTHER" id="PTHR35011">
    <property type="entry name" value="2,3-DIKETO-L-GULONATE TRAP TRANSPORTER SMALL PERMEASE PROTEIN YIAM"/>
    <property type="match status" value="1"/>
</dbReference>
<evidence type="ECO:0000256" key="3">
    <source>
        <dbReference type="ARBA" id="ARBA00022475"/>
    </source>
</evidence>
<keyword evidence="5 9" id="KW-0812">Transmembrane</keyword>
<evidence type="ECO:0000256" key="5">
    <source>
        <dbReference type="ARBA" id="ARBA00022692"/>
    </source>
</evidence>
<evidence type="ECO:0000256" key="9">
    <source>
        <dbReference type="RuleBase" id="RU369079"/>
    </source>
</evidence>
<dbReference type="STRING" id="1238182.C882_3562"/>
<keyword evidence="4 9" id="KW-0997">Cell inner membrane</keyword>
<evidence type="ECO:0000256" key="4">
    <source>
        <dbReference type="ARBA" id="ARBA00022519"/>
    </source>
</evidence>
<keyword evidence="2 9" id="KW-0813">Transport</keyword>
<dbReference type="OrthoDB" id="9797534at2"/>
<protein>
    <recommendedName>
        <fullName evidence="9">TRAP transporter small permease protein</fullName>
    </recommendedName>
</protein>
<dbReference type="Pfam" id="PF04290">
    <property type="entry name" value="DctQ"/>
    <property type="match status" value="1"/>
</dbReference>
<comment type="function">
    <text evidence="9">Part of the tripartite ATP-independent periplasmic (TRAP) transport system.</text>
</comment>
<dbReference type="PANTHER" id="PTHR35011:SF10">
    <property type="entry name" value="TRAP TRANSPORTER SMALL PERMEASE PROTEIN"/>
    <property type="match status" value="1"/>
</dbReference>
<name>K9HU83_9PROT</name>
<feature type="transmembrane region" description="Helical" evidence="9">
    <location>
        <begin position="7"/>
        <end position="29"/>
    </location>
</feature>
<gene>
    <name evidence="11" type="ORF">C882_3562</name>
</gene>
<dbReference type="InterPro" id="IPR007387">
    <property type="entry name" value="TRAP_DctQ"/>
</dbReference>
<dbReference type="GO" id="GO:0015740">
    <property type="term" value="P:C4-dicarboxylate transport"/>
    <property type="evidence" value="ECO:0007669"/>
    <property type="project" value="TreeGrafter"/>
</dbReference>
<feature type="domain" description="Tripartite ATP-independent periplasmic transporters DctQ component" evidence="10">
    <location>
        <begin position="57"/>
        <end position="166"/>
    </location>
</feature>
<comment type="subunit">
    <text evidence="9">The complex comprises the extracytoplasmic solute receptor protein and the two transmembrane proteins.</text>
</comment>
<feature type="transmembrane region" description="Helical" evidence="9">
    <location>
        <begin position="58"/>
        <end position="75"/>
    </location>
</feature>
<dbReference type="eggNOG" id="COG4665">
    <property type="taxonomic scope" value="Bacteria"/>
</dbReference>
<evidence type="ECO:0000256" key="8">
    <source>
        <dbReference type="ARBA" id="ARBA00038436"/>
    </source>
</evidence>